<proteinExistence type="predicted"/>
<reference evidence="1" key="1">
    <citation type="submission" date="2019-08" db="EMBL/GenBank/DDBJ databases">
        <authorList>
            <person name="Liu F."/>
        </authorList>
    </citation>
    <scope>NUCLEOTIDE SEQUENCE [LARGE SCALE GENOMIC DNA]</scope>
    <source>
        <strain evidence="1">PA1801</strain>
        <tissue evidence="1">Leaf</tissue>
    </source>
</reference>
<accession>A0A5B6WMA5</accession>
<keyword evidence="2" id="KW-1185">Reference proteome</keyword>
<dbReference type="EMBL" id="SMMG02000003">
    <property type="protein sequence ID" value="KAA3482002.1"/>
    <property type="molecule type" value="Genomic_DNA"/>
</dbReference>
<dbReference type="AlphaFoldDB" id="A0A5B6WMA5"/>
<sequence>MALMKNKTRFVDWANIEGCNGSKHCFYSISEAIFDVLYLPEIQGRKCWGSPFGWLVTYAPSFNSSVYSIFKNQNSPSFTTY</sequence>
<dbReference type="OrthoDB" id="642536at2759"/>
<organism evidence="1 2">
    <name type="scientific">Gossypium australe</name>
    <dbReference type="NCBI Taxonomy" id="47621"/>
    <lineage>
        <taxon>Eukaryota</taxon>
        <taxon>Viridiplantae</taxon>
        <taxon>Streptophyta</taxon>
        <taxon>Embryophyta</taxon>
        <taxon>Tracheophyta</taxon>
        <taxon>Spermatophyta</taxon>
        <taxon>Magnoliopsida</taxon>
        <taxon>eudicotyledons</taxon>
        <taxon>Gunneridae</taxon>
        <taxon>Pentapetalae</taxon>
        <taxon>rosids</taxon>
        <taxon>malvids</taxon>
        <taxon>Malvales</taxon>
        <taxon>Malvaceae</taxon>
        <taxon>Malvoideae</taxon>
        <taxon>Gossypium</taxon>
    </lineage>
</organism>
<name>A0A5B6WMA5_9ROSI</name>
<evidence type="ECO:0000313" key="1">
    <source>
        <dbReference type="EMBL" id="KAA3482002.1"/>
    </source>
</evidence>
<protein>
    <submittedName>
        <fullName evidence="1">Putative F-box protein</fullName>
    </submittedName>
</protein>
<evidence type="ECO:0000313" key="2">
    <source>
        <dbReference type="Proteomes" id="UP000325315"/>
    </source>
</evidence>
<dbReference type="Proteomes" id="UP000325315">
    <property type="component" value="Unassembled WGS sequence"/>
</dbReference>
<gene>
    <name evidence="1" type="ORF">EPI10_022316</name>
</gene>
<comment type="caution">
    <text evidence="1">The sequence shown here is derived from an EMBL/GenBank/DDBJ whole genome shotgun (WGS) entry which is preliminary data.</text>
</comment>